<feature type="transmembrane region" description="Helical" evidence="1">
    <location>
        <begin position="133"/>
        <end position="153"/>
    </location>
</feature>
<dbReference type="OrthoDB" id="92225at2"/>
<feature type="transmembrane region" description="Helical" evidence="1">
    <location>
        <begin position="236"/>
        <end position="256"/>
    </location>
</feature>
<feature type="transmembrane region" description="Helical" evidence="1">
    <location>
        <begin position="277"/>
        <end position="310"/>
    </location>
</feature>
<name>A0A150MF51_9BACI</name>
<dbReference type="RefSeq" id="WP_061567842.1">
    <property type="nucleotide sequence ID" value="NZ_LQYT01000002.1"/>
</dbReference>
<dbReference type="STRING" id="301148.B4135_0635"/>
<sequence length="430" mass="45010">METLFVVLIGAIAAVLANRNIAVFNDGLRPIVSEHIEGRLKRRELALTAFAMSFGLVIGFGIPFTLTASIILIHSILLGTDIIGLVTPKNKWGTPAAALIGGLYGWGLVVGLEGFVKLFKHLPLNFLDPLGQVGAPVVVTFMAFPALAVAMQFSVKKGVITFVTAAIARQLAVFINESGVFKIGGNAVTLNQEGIALIVGMIFLFAYAMKEKADEGSGVDLASVFSEKVISIKKNVVYLVIIGALIAGATNLVLMAGDPISLNLLAEGKKTDAGIAAVARAIGFIPLIASTAIATGVYSPVGFTFIFVVGLFSPNVWVAVILGGLVIFIEVMLLSVVARFLDKYPGIRKSGENIRNAMTKLLEVALLIGGANASNMIAPGFGFFFIAGFYLLNEAAGRPIVRMAVGPVGAIAVGIIANILVALGIMSVPK</sequence>
<dbReference type="InterPro" id="IPR019733">
    <property type="entry name" value="Uncharacterised_YhfT"/>
</dbReference>
<feature type="transmembrane region" description="Helical" evidence="1">
    <location>
        <begin position="316"/>
        <end position="341"/>
    </location>
</feature>
<keyword evidence="1" id="KW-0812">Transmembrane</keyword>
<evidence type="ECO:0000313" key="3">
    <source>
        <dbReference type="Proteomes" id="UP000075683"/>
    </source>
</evidence>
<dbReference type="AlphaFoldDB" id="A0A150MF51"/>
<feature type="transmembrane region" description="Helical" evidence="1">
    <location>
        <begin position="6"/>
        <end position="24"/>
    </location>
</feature>
<evidence type="ECO:0000256" key="1">
    <source>
        <dbReference type="SAM" id="Phobius"/>
    </source>
</evidence>
<dbReference type="Proteomes" id="UP000075683">
    <property type="component" value="Unassembled WGS sequence"/>
</dbReference>
<protein>
    <submittedName>
        <fullName evidence="2">Uncharacterized protein</fullName>
    </submittedName>
</protein>
<keyword evidence="1" id="KW-0472">Membrane</keyword>
<reference evidence="2 3" key="1">
    <citation type="submission" date="2016-01" db="EMBL/GenBank/DDBJ databases">
        <title>Draft Genome Sequences of Seven Thermophilic Sporeformers Isolated from Foods.</title>
        <authorList>
            <person name="Berendsen E.M."/>
            <person name="Wells-Bennik M.H."/>
            <person name="Krawcyk A.O."/>
            <person name="De Jong A."/>
            <person name="Holsappel S."/>
            <person name="Eijlander R.T."/>
            <person name="Kuipers O.P."/>
        </authorList>
    </citation>
    <scope>NUCLEOTIDE SEQUENCE [LARGE SCALE GENOMIC DNA]</scope>
    <source>
        <strain evidence="2 3">B4135</strain>
    </source>
</reference>
<comment type="caution">
    <text evidence="2">The sequence shown here is derived from an EMBL/GenBank/DDBJ whole genome shotgun (WGS) entry which is preliminary data.</text>
</comment>
<feature type="transmembrane region" description="Helical" evidence="1">
    <location>
        <begin position="45"/>
        <end position="72"/>
    </location>
</feature>
<gene>
    <name evidence="2" type="ORF">B4135_0635</name>
</gene>
<proteinExistence type="predicted"/>
<organism evidence="2 3">
    <name type="scientific">Caldibacillus debilis</name>
    <dbReference type="NCBI Taxonomy" id="301148"/>
    <lineage>
        <taxon>Bacteria</taxon>
        <taxon>Bacillati</taxon>
        <taxon>Bacillota</taxon>
        <taxon>Bacilli</taxon>
        <taxon>Bacillales</taxon>
        <taxon>Bacillaceae</taxon>
        <taxon>Caldibacillus</taxon>
    </lineage>
</organism>
<accession>A0A150MF51</accession>
<feature type="transmembrane region" description="Helical" evidence="1">
    <location>
        <begin position="159"/>
        <end position="176"/>
    </location>
</feature>
<feature type="transmembrane region" description="Helical" evidence="1">
    <location>
        <begin position="92"/>
        <end position="112"/>
    </location>
</feature>
<feature type="transmembrane region" description="Helical" evidence="1">
    <location>
        <begin position="361"/>
        <end position="392"/>
    </location>
</feature>
<feature type="transmembrane region" description="Helical" evidence="1">
    <location>
        <begin position="188"/>
        <end position="209"/>
    </location>
</feature>
<feature type="transmembrane region" description="Helical" evidence="1">
    <location>
        <begin position="404"/>
        <end position="426"/>
    </location>
</feature>
<evidence type="ECO:0000313" key="2">
    <source>
        <dbReference type="EMBL" id="KYD23106.1"/>
    </source>
</evidence>
<dbReference type="PATRIC" id="fig|301148.3.peg.1462"/>
<dbReference type="Pfam" id="PF10797">
    <property type="entry name" value="YhfT"/>
    <property type="match status" value="1"/>
</dbReference>
<dbReference type="EMBL" id="LQYT01000002">
    <property type="protein sequence ID" value="KYD23106.1"/>
    <property type="molecule type" value="Genomic_DNA"/>
</dbReference>
<keyword evidence="1" id="KW-1133">Transmembrane helix</keyword>